<protein>
    <recommendedName>
        <fullName evidence="4">DUF4386 domain-containing protein</fullName>
    </recommendedName>
</protein>
<gene>
    <name evidence="2" type="ORF">KTT_56800</name>
</gene>
<dbReference type="AlphaFoldDB" id="A0A402AA87"/>
<feature type="transmembrane region" description="Helical" evidence="1">
    <location>
        <begin position="152"/>
        <end position="168"/>
    </location>
</feature>
<evidence type="ECO:0000256" key="1">
    <source>
        <dbReference type="SAM" id="Phobius"/>
    </source>
</evidence>
<feature type="transmembrane region" description="Helical" evidence="1">
    <location>
        <begin position="122"/>
        <end position="145"/>
    </location>
</feature>
<comment type="caution">
    <text evidence="2">The sequence shown here is derived from an EMBL/GenBank/DDBJ whole genome shotgun (WGS) entry which is preliminary data.</text>
</comment>
<dbReference type="EMBL" id="BIFR01000002">
    <property type="protein sequence ID" value="GCE15821.1"/>
    <property type="molecule type" value="Genomic_DNA"/>
</dbReference>
<dbReference type="RefSeq" id="WP_218029013.1">
    <property type="nucleotide sequence ID" value="NZ_BIFR01000002.1"/>
</dbReference>
<feature type="transmembrane region" description="Helical" evidence="1">
    <location>
        <begin position="42"/>
        <end position="63"/>
    </location>
</feature>
<proteinExistence type="predicted"/>
<keyword evidence="1" id="KW-1133">Transmembrane helix</keyword>
<name>A0A402AA87_9CHLR</name>
<keyword evidence="1" id="KW-0812">Transmembrane</keyword>
<evidence type="ECO:0000313" key="2">
    <source>
        <dbReference type="EMBL" id="GCE15821.1"/>
    </source>
</evidence>
<evidence type="ECO:0000313" key="3">
    <source>
        <dbReference type="Proteomes" id="UP000287352"/>
    </source>
</evidence>
<evidence type="ECO:0008006" key="4">
    <source>
        <dbReference type="Google" id="ProtNLM"/>
    </source>
</evidence>
<organism evidence="2 3">
    <name type="scientific">Tengunoibacter tsumagoiensis</name>
    <dbReference type="NCBI Taxonomy" id="2014871"/>
    <lineage>
        <taxon>Bacteria</taxon>
        <taxon>Bacillati</taxon>
        <taxon>Chloroflexota</taxon>
        <taxon>Ktedonobacteria</taxon>
        <taxon>Ktedonobacterales</taxon>
        <taxon>Dictyobacteraceae</taxon>
        <taxon>Tengunoibacter</taxon>
    </lineage>
</organism>
<sequence length="202" mass="22170">MHTPRGAAIAGILFALLLSASLLLLAGIAKPDVEGPWLPDQLWIWGLNLIPYAGIAFLWFIGVVRDRIGEYEDRFFATVFLGSGLLFLAMLFAVAAIIGGALAVRGPSSSLVLAFAHHTTSVLMNVFALRMAAVFMITTSTILVRTGILPRWLAYLGYAIALILLVTITRWEYVLLLFPLWVLLMSINMLLPSPISKQSQTR</sequence>
<feature type="transmembrane region" description="Helical" evidence="1">
    <location>
        <begin position="174"/>
        <end position="192"/>
    </location>
</feature>
<keyword evidence="3" id="KW-1185">Reference proteome</keyword>
<feature type="transmembrane region" description="Helical" evidence="1">
    <location>
        <begin position="75"/>
        <end position="102"/>
    </location>
</feature>
<accession>A0A402AA87</accession>
<reference evidence="3" key="1">
    <citation type="submission" date="2018-12" db="EMBL/GenBank/DDBJ databases">
        <title>Tengunoibacter tsumagoiensis gen. nov., sp. nov., Dictyobacter kobayashii sp. nov., D. alpinus sp. nov., and D. joshuensis sp. nov. and description of Dictyobacteraceae fam. nov. within the order Ktedonobacterales isolated from Tengu-no-mugimeshi.</title>
        <authorList>
            <person name="Wang C.M."/>
            <person name="Zheng Y."/>
            <person name="Sakai Y."/>
            <person name="Toyoda A."/>
            <person name="Minakuchi Y."/>
            <person name="Abe K."/>
            <person name="Yokota A."/>
            <person name="Yabe S."/>
        </authorList>
    </citation>
    <scope>NUCLEOTIDE SEQUENCE [LARGE SCALE GENOMIC DNA]</scope>
    <source>
        <strain evidence="3">Uno3</strain>
    </source>
</reference>
<dbReference type="Proteomes" id="UP000287352">
    <property type="component" value="Unassembled WGS sequence"/>
</dbReference>
<keyword evidence="1" id="KW-0472">Membrane</keyword>